<accession>A0A0D8XH79</accession>
<name>A0A0D8XH79_DICVI</name>
<evidence type="ECO:0000313" key="2">
    <source>
        <dbReference type="Proteomes" id="UP000053766"/>
    </source>
</evidence>
<dbReference type="AlphaFoldDB" id="A0A0D8XH79"/>
<proteinExistence type="predicted"/>
<dbReference type="EMBL" id="KN716511">
    <property type="protein sequence ID" value="KJH43963.1"/>
    <property type="molecule type" value="Genomic_DNA"/>
</dbReference>
<sequence length="88" mass="10000">MYGAVLHKRLTDTSTFCARCNTCVEGLTTSTHAVANWKYQLRFYTGFTETALYTAPHSSDLEEYASKARHKCTGHRMRREHVDGQNGI</sequence>
<dbReference type="Proteomes" id="UP000053766">
    <property type="component" value="Unassembled WGS sequence"/>
</dbReference>
<gene>
    <name evidence="1" type="ORF">DICVIV_10007</name>
</gene>
<reference evidence="2" key="2">
    <citation type="journal article" date="2016" name="Sci. Rep.">
        <title>Dictyocaulus viviparus genome, variome and transcriptome elucidate lungworm biology and support future intervention.</title>
        <authorList>
            <person name="McNulty S.N."/>
            <person name="Strube C."/>
            <person name="Rosa B.A."/>
            <person name="Martin J.C."/>
            <person name="Tyagi R."/>
            <person name="Choi Y.J."/>
            <person name="Wang Q."/>
            <person name="Hallsworth Pepin K."/>
            <person name="Zhang X."/>
            <person name="Ozersky P."/>
            <person name="Wilson R.K."/>
            <person name="Sternberg P.W."/>
            <person name="Gasser R.B."/>
            <person name="Mitreva M."/>
        </authorList>
    </citation>
    <scope>NUCLEOTIDE SEQUENCE [LARGE SCALE GENOMIC DNA]</scope>
    <source>
        <strain evidence="2">HannoverDv2000</strain>
    </source>
</reference>
<evidence type="ECO:0000313" key="1">
    <source>
        <dbReference type="EMBL" id="KJH43963.1"/>
    </source>
</evidence>
<organism evidence="1 2">
    <name type="scientific">Dictyocaulus viviparus</name>
    <name type="common">Bovine lungworm</name>
    <dbReference type="NCBI Taxonomy" id="29172"/>
    <lineage>
        <taxon>Eukaryota</taxon>
        <taxon>Metazoa</taxon>
        <taxon>Ecdysozoa</taxon>
        <taxon>Nematoda</taxon>
        <taxon>Chromadorea</taxon>
        <taxon>Rhabditida</taxon>
        <taxon>Rhabditina</taxon>
        <taxon>Rhabditomorpha</taxon>
        <taxon>Strongyloidea</taxon>
        <taxon>Metastrongylidae</taxon>
        <taxon>Dictyocaulus</taxon>
    </lineage>
</organism>
<keyword evidence="2" id="KW-1185">Reference proteome</keyword>
<reference evidence="1 2" key="1">
    <citation type="submission" date="2013-11" db="EMBL/GenBank/DDBJ databases">
        <title>Draft genome of the bovine lungworm Dictyocaulus viviparus.</title>
        <authorList>
            <person name="Mitreva M."/>
        </authorList>
    </citation>
    <scope>NUCLEOTIDE SEQUENCE [LARGE SCALE GENOMIC DNA]</scope>
    <source>
        <strain evidence="1 2">HannoverDv2000</strain>
    </source>
</reference>
<protein>
    <submittedName>
        <fullName evidence="1">Uncharacterized protein</fullName>
    </submittedName>
</protein>